<dbReference type="Proteomes" id="UP000373149">
    <property type="component" value="Unassembled WGS sequence"/>
</dbReference>
<evidence type="ECO:0000313" key="2">
    <source>
        <dbReference type="EMBL" id="MPY52176.1"/>
    </source>
</evidence>
<evidence type="ECO:0000256" key="1">
    <source>
        <dbReference type="SAM" id="MobiDB-lite"/>
    </source>
</evidence>
<comment type="caution">
    <text evidence="2">The sequence shown here is derived from an EMBL/GenBank/DDBJ whole genome shotgun (WGS) entry which is preliminary data.</text>
</comment>
<accession>A0A5N8WZG7</accession>
<keyword evidence="3" id="KW-1185">Reference proteome</keyword>
<reference evidence="2 3" key="1">
    <citation type="submission" date="2019-09" db="EMBL/GenBank/DDBJ databases">
        <authorList>
            <person name="Duangmal K."/>
            <person name="Teo W.F.A."/>
            <person name="Lipun K."/>
        </authorList>
    </citation>
    <scope>NUCLEOTIDE SEQUENCE [LARGE SCALE GENOMIC DNA]</scope>
    <source>
        <strain evidence="2 3">K1PN6</strain>
    </source>
</reference>
<dbReference type="AlphaFoldDB" id="A0A5N8WZG7"/>
<dbReference type="RefSeq" id="WP_152866416.1">
    <property type="nucleotide sequence ID" value="NZ_VMNX01000125.1"/>
</dbReference>
<sequence>MTTTSVDSLPAGAPTSHHATTGAHPADCPYGDVCCGPAADGVRAVLAAPVQPVPAVLPSMPSVPTPGIPSRCAEPAPTCRAPDLHVLQVQRT</sequence>
<feature type="region of interest" description="Disordered" evidence="1">
    <location>
        <begin position="1"/>
        <end position="22"/>
    </location>
</feature>
<organism evidence="2 3">
    <name type="scientific">Streptomyces acidicola</name>
    <dbReference type="NCBI Taxonomy" id="2596892"/>
    <lineage>
        <taxon>Bacteria</taxon>
        <taxon>Bacillati</taxon>
        <taxon>Actinomycetota</taxon>
        <taxon>Actinomycetes</taxon>
        <taxon>Kitasatosporales</taxon>
        <taxon>Streptomycetaceae</taxon>
        <taxon>Streptomyces</taxon>
    </lineage>
</organism>
<dbReference type="EMBL" id="VMNX01000125">
    <property type="protein sequence ID" value="MPY52176.1"/>
    <property type="molecule type" value="Genomic_DNA"/>
</dbReference>
<name>A0A5N8WZG7_9ACTN</name>
<evidence type="ECO:0000313" key="3">
    <source>
        <dbReference type="Proteomes" id="UP000373149"/>
    </source>
</evidence>
<gene>
    <name evidence="2" type="ORF">FPZ41_27840</name>
</gene>
<protein>
    <submittedName>
        <fullName evidence="2">Uncharacterized protein</fullName>
    </submittedName>
</protein>
<proteinExistence type="predicted"/>